<gene>
    <name evidence="2" type="ORF">BT96DRAFT_919549</name>
</gene>
<evidence type="ECO:0000313" key="2">
    <source>
        <dbReference type="EMBL" id="KAE9400270.1"/>
    </source>
</evidence>
<dbReference type="AlphaFoldDB" id="A0A6A4HR93"/>
<dbReference type="Proteomes" id="UP000799118">
    <property type="component" value="Unassembled WGS sequence"/>
</dbReference>
<dbReference type="OrthoDB" id="3061864at2759"/>
<name>A0A6A4HR93_9AGAR</name>
<sequence>MSLPEELLHTIVELIASDTIFIERQSPTLRSKYATINLRPLSMATRQLRRLCLPFLFAYVKVKDVTRLTDQCAAGSDAFSASIRTLDFGSVSMNIMEVLHLFDRFTNLSQINLDFLFPAIPILSAIRNYPAVTVNLGSTARHLAYRMRVRCLTYRTSDPHDNFGNCRFPGLSELKLRMRIPPTTLPWISELTRGHPLLKKISFTGSYLPANFKCNPTVPFIQTFVDEVYREELDQTMSIEGFAVTRFQSIASSAPFLGTSCNPWRVTGLHLSIYAWWSSARLLVLAHSMFPQISVLTLNIKVEENSTSFPGEELISSLCCFSSLQVLNLVGPYRLHDFGNQATPSPIDMEAAIIQYTSSIAQRIPTIEAFFIDLVYDNFDEEESWKLRGWLSVQTSWGIEGSHTVGPLDYTPMSEPPRSPPENHEFSRYSSVSYYI</sequence>
<accession>A0A6A4HR93</accession>
<feature type="region of interest" description="Disordered" evidence="1">
    <location>
        <begin position="408"/>
        <end position="436"/>
    </location>
</feature>
<evidence type="ECO:0000256" key="1">
    <source>
        <dbReference type="SAM" id="MobiDB-lite"/>
    </source>
</evidence>
<organism evidence="2 3">
    <name type="scientific">Gymnopus androsaceus JB14</name>
    <dbReference type="NCBI Taxonomy" id="1447944"/>
    <lineage>
        <taxon>Eukaryota</taxon>
        <taxon>Fungi</taxon>
        <taxon>Dikarya</taxon>
        <taxon>Basidiomycota</taxon>
        <taxon>Agaricomycotina</taxon>
        <taxon>Agaricomycetes</taxon>
        <taxon>Agaricomycetidae</taxon>
        <taxon>Agaricales</taxon>
        <taxon>Marasmiineae</taxon>
        <taxon>Omphalotaceae</taxon>
        <taxon>Gymnopus</taxon>
    </lineage>
</organism>
<reference evidence="2" key="1">
    <citation type="journal article" date="2019" name="Environ. Microbiol.">
        <title>Fungal ecological strategies reflected in gene transcription - a case study of two litter decomposers.</title>
        <authorList>
            <person name="Barbi F."/>
            <person name="Kohler A."/>
            <person name="Barry K."/>
            <person name="Baskaran P."/>
            <person name="Daum C."/>
            <person name="Fauchery L."/>
            <person name="Ihrmark K."/>
            <person name="Kuo A."/>
            <person name="LaButti K."/>
            <person name="Lipzen A."/>
            <person name="Morin E."/>
            <person name="Grigoriev I.V."/>
            <person name="Henrissat B."/>
            <person name="Lindahl B."/>
            <person name="Martin F."/>
        </authorList>
    </citation>
    <scope>NUCLEOTIDE SEQUENCE</scope>
    <source>
        <strain evidence="2">JB14</strain>
    </source>
</reference>
<evidence type="ECO:0000313" key="3">
    <source>
        <dbReference type="Proteomes" id="UP000799118"/>
    </source>
</evidence>
<dbReference type="EMBL" id="ML769458">
    <property type="protein sequence ID" value="KAE9400270.1"/>
    <property type="molecule type" value="Genomic_DNA"/>
</dbReference>
<protein>
    <submittedName>
        <fullName evidence="2">Uncharacterized protein</fullName>
    </submittedName>
</protein>
<keyword evidence="3" id="KW-1185">Reference proteome</keyword>
<proteinExistence type="predicted"/>